<gene>
    <name evidence="2" type="ORF">RKE40_18745</name>
</gene>
<evidence type="ECO:0000313" key="2">
    <source>
        <dbReference type="EMBL" id="MDU0341940.1"/>
    </source>
</evidence>
<comment type="caution">
    <text evidence="2">The sequence shown here is derived from an EMBL/GenBank/DDBJ whole genome shotgun (WGS) entry which is preliminary data.</text>
</comment>
<dbReference type="Proteomes" id="UP001254257">
    <property type="component" value="Unassembled WGS sequence"/>
</dbReference>
<proteinExistence type="predicted"/>
<protein>
    <submittedName>
        <fullName evidence="2">Uncharacterized protein</fullName>
    </submittedName>
</protein>
<name>A0ABU3SC59_9HYPH</name>
<keyword evidence="3" id="KW-1185">Reference proteome</keyword>
<sequence length="72" mass="7971">MHRVPGWKGIARSADQSMLFSGLDEAIWSSLIDKSFDRVMESRGRSENGEIPESSSAFPGWRGEPEDCAPSQ</sequence>
<evidence type="ECO:0000313" key="3">
    <source>
        <dbReference type="Proteomes" id="UP001254257"/>
    </source>
</evidence>
<accession>A0ABU3SC59</accession>
<dbReference type="EMBL" id="JAWDID010000031">
    <property type="protein sequence ID" value="MDU0341940.1"/>
    <property type="molecule type" value="Genomic_DNA"/>
</dbReference>
<organism evidence="2 3">
    <name type="scientific">Bosea rubneri</name>
    <dbReference type="NCBI Taxonomy" id="3075434"/>
    <lineage>
        <taxon>Bacteria</taxon>
        <taxon>Pseudomonadati</taxon>
        <taxon>Pseudomonadota</taxon>
        <taxon>Alphaproteobacteria</taxon>
        <taxon>Hyphomicrobiales</taxon>
        <taxon>Boseaceae</taxon>
        <taxon>Bosea</taxon>
    </lineage>
</organism>
<feature type="region of interest" description="Disordered" evidence="1">
    <location>
        <begin position="40"/>
        <end position="72"/>
    </location>
</feature>
<reference evidence="2 3" key="1">
    <citation type="submission" date="2023-09" db="EMBL/GenBank/DDBJ databases">
        <title>Whole genome shotgun sequencing (WGS) of Bosea sp. ZW T0_25, isolated from stored onions (Allium cepa).</title>
        <authorList>
            <person name="Stoll D.A."/>
            <person name="Huch M."/>
        </authorList>
    </citation>
    <scope>NUCLEOTIDE SEQUENCE [LARGE SCALE GENOMIC DNA]</scope>
    <source>
        <strain evidence="2 3">ZW T0_25</strain>
    </source>
</reference>
<evidence type="ECO:0000256" key="1">
    <source>
        <dbReference type="SAM" id="MobiDB-lite"/>
    </source>
</evidence>